<dbReference type="Gene3D" id="2.30.40.10">
    <property type="entry name" value="Urease, subunit C, domain 1"/>
    <property type="match status" value="1"/>
</dbReference>
<dbReference type="KEGG" id="tagg:NF865_06715"/>
<evidence type="ECO:0000313" key="4">
    <source>
        <dbReference type="Proteomes" id="UP001055732"/>
    </source>
</evidence>
<dbReference type="PIRSF" id="PIRSF001238">
    <property type="entry name" value="IadA"/>
    <property type="match status" value="1"/>
</dbReference>
<accession>A0A9E7MW91</accession>
<dbReference type="Gene3D" id="3.20.20.140">
    <property type="entry name" value="Metal-dependent hydrolases"/>
    <property type="match status" value="1"/>
</dbReference>
<dbReference type="InterPro" id="IPR050378">
    <property type="entry name" value="Metallo-dep_Hydrolases_sf"/>
</dbReference>
<protein>
    <submittedName>
        <fullName evidence="3">Beta-aspartyl-peptidase</fullName>
        <ecNumber evidence="3">3.4.19.5</ecNumber>
    </submittedName>
</protein>
<dbReference type="InterPro" id="IPR006680">
    <property type="entry name" value="Amidohydro-rel"/>
</dbReference>
<dbReference type="Proteomes" id="UP001055732">
    <property type="component" value="Chromosome"/>
</dbReference>
<dbReference type="Pfam" id="PF01979">
    <property type="entry name" value="Amidohydro_1"/>
    <property type="match status" value="1"/>
</dbReference>
<gene>
    <name evidence="3" type="primary">iadA</name>
    <name evidence="3" type="ORF">NF865_06715</name>
</gene>
<dbReference type="GO" id="GO:0016810">
    <property type="term" value="F:hydrolase activity, acting on carbon-nitrogen (but not peptide) bonds"/>
    <property type="evidence" value="ECO:0007669"/>
    <property type="project" value="InterPro"/>
</dbReference>
<dbReference type="GO" id="GO:0008798">
    <property type="term" value="F:beta-aspartyl-peptidase activity"/>
    <property type="evidence" value="ECO:0007669"/>
    <property type="project" value="UniProtKB-EC"/>
</dbReference>
<dbReference type="SUPFAM" id="SSF51338">
    <property type="entry name" value="Composite domain of metallo-dependent hydrolases"/>
    <property type="match status" value="1"/>
</dbReference>
<reference evidence="3" key="2">
    <citation type="submission" date="2022-06" db="EMBL/GenBank/DDBJ databases">
        <authorList>
            <person name="Park Y.-J."/>
        </authorList>
    </citation>
    <scope>NUCLEOTIDE SEQUENCE</scope>
    <source>
        <strain evidence="3">TY</strain>
    </source>
</reference>
<evidence type="ECO:0000256" key="1">
    <source>
        <dbReference type="ARBA" id="ARBA00001947"/>
    </source>
</evidence>
<proteinExistence type="predicted"/>
<keyword evidence="4" id="KW-1185">Reference proteome</keyword>
<organism evidence="3 4">
    <name type="scientific">Thermococcus aggregans</name>
    <dbReference type="NCBI Taxonomy" id="110163"/>
    <lineage>
        <taxon>Archaea</taxon>
        <taxon>Methanobacteriati</taxon>
        <taxon>Methanobacteriota</taxon>
        <taxon>Thermococci</taxon>
        <taxon>Thermococcales</taxon>
        <taxon>Thermococcaceae</taxon>
        <taxon>Thermococcus</taxon>
    </lineage>
</organism>
<name>A0A9E7MW91_THEAG</name>
<comment type="cofactor">
    <cofactor evidence="1">
        <name>Zn(2+)</name>
        <dbReference type="ChEBI" id="CHEBI:29105"/>
    </cofactor>
</comment>
<dbReference type="InterPro" id="IPR010229">
    <property type="entry name" value="Pept_M38_dipep"/>
</dbReference>
<dbReference type="PANTHER" id="PTHR11647:SF1">
    <property type="entry name" value="COLLAPSIN RESPONSE MEDIATOR PROTEIN"/>
    <property type="match status" value="1"/>
</dbReference>
<reference evidence="3" key="1">
    <citation type="journal article" date="1998" name="Int. J. Syst. Bacteriol. 48 Pt">
        <title>Thermococcus guaymasensis sp. nov. and Thermococcus aggregans sp. nov., two novel thermophilic archaea isolated from the Guaymas Basin hydrothermal vent site.</title>
        <authorList>
            <person name="Canganella F."/>
            <person name="Jones W.J."/>
            <person name="Gambacorta A."/>
            <person name="Antranikian G."/>
        </authorList>
    </citation>
    <scope>NUCLEOTIDE SEQUENCE</scope>
    <source>
        <strain evidence="3">TY</strain>
    </source>
</reference>
<dbReference type="InterPro" id="IPR032466">
    <property type="entry name" value="Metal_Hydrolase"/>
</dbReference>
<keyword evidence="3" id="KW-0378">Hydrolase</keyword>
<dbReference type="InterPro" id="IPR011059">
    <property type="entry name" value="Metal-dep_hydrolase_composite"/>
</dbReference>
<dbReference type="NCBIfam" id="TIGR01975">
    <property type="entry name" value="isoAsp_dipep"/>
    <property type="match status" value="1"/>
</dbReference>
<dbReference type="RefSeq" id="WP_253303990.1">
    <property type="nucleotide sequence ID" value="NZ_CP099582.1"/>
</dbReference>
<dbReference type="EC" id="3.4.19.5" evidence="3"/>
<feature type="domain" description="Amidohydrolase-related" evidence="2">
    <location>
        <begin position="55"/>
        <end position="377"/>
    </location>
</feature>
<sequence>MNILIKNGEIYSPEYKGKKDILVMHGKISTIKEDIPPEITHHLGDIEVIDASDSIVIPGFIDQHVHINGAGGEGGPQYRTPPVQLTQLSTVGITSVVGVLGTDGVARSLRELLMKARGLENEGISTWIYTGAYQVPSPTITGSILSDIVLIDKVIGVKMALSDHRSSHPTIDELRRIASDARVGGILSGKAGVVHIHMGSEKPGLTPILKAIENTDIPIEQFAPTHLNRCEDLFNESIEFGRLGGYVDITAGVSPEYGFDEAIKPSEAVKTLLKKGVPVDRITMSTDGNGSMPKVNEKKELVRMLIAPVSSLYKEFVDMVKEEKIDIEDAVRITSTNIAKHLKLSQKGEIKPNKDADLVILDKNTLKIKYVIARGEILVKEGKPIKFGTFE</sequence>
<evidence type="ECO:0000313" key="3">
    <source>
        <dbReference type="EMBL" id="USS40033.1"/>
    </source>
</evidence>
<dbReference type="PANTHER" id="PTHR11647">
    <property type="entry name" value="HYDRANTOINASE/DIHYDROPYRIMIDINASE FAMILY MEMBER"/>
    <property type="match status" value="1"/>
</dbReference>
<dbReference type="EMBL" id="CP099582">
    <property type="protein sequence ID" value="USS40033.1"/>
    <property type="molecule type" value="Genomic_DNA"/>
</dbReference>
<dbReference type="SUPFAM" id="SSF51556">
    <property type="entry name" value="Metallo-dependent hydrolases"/>
    <property type="match status" value="1"/>
</dbReference>
<evidence type="ECO:0000259" key="2">
    <source>
        <dbReference type="Pfam" id="PF01979"/>
    </source>
</evidence>
<dbReference type="AlphaFoldDB" id="A0A9E7MW91"/>